<evidence type="ECO:0000313" key="3">
    <source>
        <dbReference type="Proteomes" id="UP001642484"/>
    </source>
</evidence>
<evidence type="ECO:0000313" key="2">
    <source>
        <dbReference type="EMBL" id="CAK9053553.1"/>
    </source>
</evidence>
<protein>
    <recommendedName>
        <fullName evidence="4">TauD/TfdA-like domain-containing protein</fullName>
    </recommendedName>
</protein>
<dbReference type="SUPFAM" id="SSF51197">
    <property type="entry name" value="Clavaminate synthase-like"/>
    <property type="match status" value="1"/>
</dbReference>
<organism evidence="2 3">
    <name type="scientific">Durusdinium trenchii</name>
    <dbReference type="NCBI Taxonomy" id="1381693"/>
    <lineage>
        <taxon>Eukaryota</taxon>
        <taxon>Sar</taxon>
        <taxon>Alveolata</taxon>
        <taxon>Dinophyceae</taxon>
        <taxon>Suessiales</taxon>
        <taxon>Symbiodiniaceae</taxon>
        <taxon>Durusdinium</taxon>
    </lineage>
</organism>
<keyword evidence="1" id="KW-0560">Oxidoreductase</keyword>
<dbReference type="Gene3D" id="3.60.130.10">
    <property type="entry name" value="Clavaminate synthase-like"/>
    <property type="match status" value="1"/>
</dbReference>
<accession>A0ABP0MR37</accession>
<dbReference type="EMBL" id="CAXAMN010019002">
    <property type="protein sequence ID" value="CAK9053553.1"/>
    <property type="molecule type" value="Genomic_DNA"/>
</dbReference>
<comment type="caution">
    <text evidence="2">The sequence shown here is derived from an EMBL/GenBank/DDBJ whole genome shotgun (WGS) entry which is preliminary data.</text>
</comment>
<evidence type="ECO:0000256" key="1">
    <source>
        <dbReference type="ARBA" id="ARBA00023002"/>
    </source>
</evidence>
<sequence length="371" mass="41540">MAALEESRTCANMEALLDSLLQSEPDLGDPLGYRLAWGKLKVDQYPIMTTKQVDAFRRDGAVLLSFGESRIIQDDTLRVTPSTRQTGNVGLNTVADYMLLAVAKQVVQLMPAVVCDVQSFEELYDGRLITDILPEAKHTTYDGSIRERDHTRVKEDAMRLHVDDCDHLLRAPVQLLLGIKNVKGTATTVALTPPDADLHKEGIDPEILRSNSYKHKPPNILSVDEDDIPLRPVLYGTSDAPQIQADWKSTSAISDQALEAWKSLHGLLQRQQHVPENWPAHKSPAGFLGEFALGPGDILVLDNYRTLHGRGALEPVCGLEHRRWVKRLWLSGTNQEEELQHCKASQEQPRVFCRRKAYWSGKSRCHPCSST</sequence>
<evidence type="ECO:0008006" key="4">
    <source>
        <dbReference type="Google" id="ProtNLM"/>
    </source>
</evidence>
<keyword evidence="3" id="KW-1185">Reference proteome</keyword>
<proteinExistence type="predicted"/>
<reference evidence="2 3" key="1">
    <citation type="submission" date="2024-02" db="EMBL/GenBank/DDBJ databases">
        <authorList>
            <person name="Chen Y."/>
            <person name="Shah S."/>
            <person name="Dougan E. K."/>
            <person name="Thang M."/>
            <person name="Chan C."/>
        </authorList>
    </citation>
    <scope>NUCLEOTIDE SEQUENCE [LARGE SCALE GENOMIC DNA]</scope>
</reference>
<gene>
    <name evidence="2" type="ORF">CCMP2556_LOCUS26903</name>
</gene>
<dbReference type="InterPro" id="IPR042098">
    <property type="entry name" value="TauD-like_sf"/>
</dbReference>
<dbReference type="Proteomes" id="UP001642484">
    <property type="component" value="Unassembled WGS sequence"/>
</dbReference>
<name>A0ABP0MR37_9DINO</name>